<gene>
    <name evidence="1" type="ORF">HK100_007021</name>
</gene>
<name>A0AAD5XBD4_9FUNG</name>
<dbReference type="Proteomes" id="UP001211907">
    <property type="component" value="Unassembled WGS sequence"/>
</dbReference>
<organism evidence="1 2">
    <name type="scientific">Physocladia obscura</name>
    <dbReference type="NCBI Taxonomy" id="109957"/>
    <lineage>
        <taxon>Eukaryota</taxon>
        <taxon>Fungi</taxon>
        <taxon>Fungi incertae sedis</taxon>
        <taxon>Chytridiomycota</taxon>
        <taxon>Chytridiomycota incertae sedis</taxon>
        <taxon>Chytridiomycetes</taxon>
        <taxon>Chytridiales</taxon>
        <taxon>Chytriomycetaceae</taxon>
        <taxon>Physocladia</taxon>
    </lineage>
</organism>
<dbReference type="EMBL" id="JADGJH010003286">
    <property type="protein sequence ID" value="KAJ3092097.1"/>
    <property type="molecule type" value="Genomic_DNA"/>
</dbReference>
<proteinExistence type="predicted"/>
<accession>A0AAD5XBD4</accession>
<reference evidence="1" key="1">
    <citation type="submission" date="2020-05" db="EMBL/GenBank/DDBJ databases">
        <title>Phylogenomic resolution of chytrid fungi.</title>
        <authorList>
            <person name="Stajich J.E."/>
            <person name="Amses K."/>
            <person name="Simmons R."/>
            <person name="Seto K."/>
            <person name="Myers J."/>
            <person name="Bonds A."/>
            <person name="Quandt C.A."/>
            <person name="Barry K."/>
            <person name="Liu P."/>
            <person name="Grigoriev I."/>
            <person name="Longcore J.E."/>
            <person name="James T.Y."/>
        </authorList>
    </citation>
    <scope>NUCLEOTIDE SEQUENCE</scope>
    <source>
        <strain evidence="1">JEL0513</strain>
    </source>
</reference>
<keyword evidence="2" id="KW-1185">Reference proteome</keyword>
<sequence>MWIFFRAIMAEVVRNEVRNEIQPLRDDLQRLNQPENTLSPAGLGSRCLAALKSESSFLPVPPSEGPAVLSVEEASVIKEIAKEKDMVIHFTRIFDEILSDRNP</sequence>
<evidence type="ECO:0000313" key="2">
    <source>
        <dbReference type="Proteomes" id="UP001211907"/>
    </source>
</evidence>
<evidence type="ECO:0000313" key="1">
    <source>
        <dbReference type="EMBL" id="KAJ3092097.1"/>
    </source>
</evidence>
<dbReference type="AlphaFoldDB" id="A0AAD5XBD4"/>
<protein>
    <submittedName>
        <fullName evidence="1">Uncharacterized protein</fullName>
    </submittedName>
</protein>
<comment type="caution">
    <text evidence="1">The sequence shown here is derived from an EMBL/GenBank/DDBJ whole genome shotgun (WGS) entry which is preliminary data.</text>
</comment>